<evidence type="ECO:0000313" key="2">
    <source>
        <dbReference type="Proteomes" id="UP000789706"/>
    </source>
</evidence>
<name>A0A9N9E6L8_9GLOM</name>
<protein>
    <submittedName>
        <fullName evidence="1">8370_t:CDS:1</fullName>
    </submittedName>
</protein>
<feature type="non-terminal residue" evidence="1">
    <location>
        <position position="1"/>
    </location>
</feature>
<dbReference type="Proteomes" id="UP000789706">
    <property type="component" value="Unassembled WGS sequence"/>
</dbReference>
<reference evidence="1" key="1">
    <citation type="submission" date="2021-06" db="EMBL/GenBank/DDBJ databases">
        <authorList>
            <person name="Kallberg Y."/>
            <person name="Tangrot J."/>
            <person name="Rosling A."/>
        </authorList>
    </citation>
    <scope>NUCLEOTIDE SEQUENCE</scope>
    <source>
        <strain evidence="1">AZ414A</strain>
    </source>
</reference>
<proteinExistence type="predicted"/>
<evidence type="ECO:0000313" key="1">
    <source>
        <dbReference type="EMBL" id="CAG8662243.1"/>
    </source>
</evidence>
<feature type="non-terminal residue" evidence="1">
    <location>
        <position position="186"/>
    </location>
</feature>
<comment type="caution">
    <text evidence="1">The sequence shown here is derived from an EMBL/GenBank/DDBJ whole genome shotgun (WGS) entry which is preliminary data.</text>
</comment>
<keyword evidence="2" id="KW-1185">Reference proteome</keyword>
<gene>
    <name evidence="1" type="ORF">DEBURN_LOCUS11799</name>
</gene>
<sequence>IVGLINELLKRFKRASIEETMFNICERLENLKNEWKDSFDKPVAALLSSDPLATDKEQRKYFFMVLDREIDRMNGMLRKPKNNLLDIKKASPAEDYKQVARNADLKRTYDPPGELSVHGSRHSNDFAEISEISIIPTTDEILCRREPYLPVISGDDDLHHLPKGAARLLDRQFRLLREEMLNAFRT</sequence>
<dbReference type="EMBL" id="CAJVPK010008640">
    <property type="protein sequence ID" value="CAG8662243.1"/>
    <property type="molecule type" value="Genomic_DNA"/>
</dbReference>
<dbReference type="AlphaFoldDB" id="A0A9N9E6L8"/>
<organism evidence="1 2">
    <name type="scientific">Diversispora eburnea</name>
    <dbReference type="NCBI Taxonomy" id="1213867"/>
    <lineage>
        <taxon>Eukaryota</taxon>
        <taxon>Fungi</taxon>
        <taxon>Fungi incertae sedis</taxon>
        <taxon>Mucoromycota</taxon>
        <taxon>Glomeromycotina</taxon>
        <taxon>Glomeromycetes</taxon>
        <taxon>Diversisporales</taxon>
        <taxon>Diversisporaceae</taxon>
        <taxon>Diversispora</taxon>
    </lineage>
</organism>
<accession>A0A9N9E6L8</accession>
<dbReference type="OrthoDB" id="2423195at2759"/>